<evidence type="ECO:0000313" key="10">
    <source>
        <dbReference type="Ensembl" id="ENSACDP00005013089.1"/>
    </source>
</evidence>
<keyword evidence="5 9" id="KW-1133">Transmembrane helix</keyword>
<dbReference type="GO" id="GO:0034727">
    <property type="term" value="P:piecemeal microautophagy of the nucleus"/>
    <property type="evidence" value="ECO:0007669"/>
    <property type="project" value="TreeGrafter"/>
</dbReference>
<proteinExistence type="inferred from homology"/>
<dbReference type="InterPro" id="IPR007241">
    <property type="entry name" value="Autophagy-rel_prot_9"/>
</dbReference>
<evidence type="ECO:0000256" key="8">
    <source>
        <dbReference type="ARBA" id="ARBA00023136"/>
    </source>
</evidence>
<reference evidence="10" key="2">
    <citation type="submission" date="2025-09" db="UniProtKB">
        <authorList>
            <consortium name="Ensembl"/>
        </authorList>
    </citation>
    <scope>IDENTIFICATION</scope>
</reference>
<name>A0A8B9DY61_ANSCY</name>
<feature type="transmembrane region" description="Helical" evidence="9">
    <location>
        <begin position="227"/>
        <end position="249"/>
    </location>
</feature>
<dbReference type="GO" id="GO:0005776">
    <property type="term" value="C:autophagosome"/>
    <property type="evidence" value="ECO:0007669"/>
    <property type="project" value="TreeGrafter"/>
</dbReference>
<protein>
    <recommendedName>
        <fullName evidence="9">Autophagy-related protein 9</fullName>
    </recommendedName>
</protein>
<evidence type="ECO:0000256" key="5">
    <source>
        <dbReference type="ARBA" id="ARBA00022989"/>
    </source>
</evidence>
<evidence type="ECO:0000256" key="9">
    <source>
        <dbReference type="RuleBase" id="RU364027"/>
    </source>
</evidence>
<keyword evidence="8 9" id="KW-0472">Membrane</keyword>
<evidence type="ECO:0000256" key="6">
    <source>
        <dbReference type="ARBA" id="ARBA00023006"/>
    </source>
</evidence>
<dbReference type="Ensembl" id="ENSACDT00005015776.1">
    <property type="protein sequence ID" value="ENSACDP00005013089.1"/>
    <property type="gene ID" value="ENSACDG00005009638.1"/>
</dbReference>
<dbReference type="GO" id="GO:0006869">
    <property type="term" value="P:lipid transport"/>
    <property type="evidence" value="ECO:0007669"/>
    <property type="project" value="UniProtKB-KW"/>
</dbReference>
<comment type="subcellular location">
    <subcellularLocation>
        <location evidence="1 9">Preautophagosomal structure membrane</location>
        <topology evidence="1 9">Multi-pass membrane protein</topology>
    </subcellularLocation>
</comment>
<keyword evidence="7 9" id="KW-0445">Lipid transport</keyword>
<reference evidence="10" key="1">
    <citation type="submission" date="2025-08" db="UniProtKB">
        <authorList>
            <consortium name="Ensembl"/>
        </authorList>
    </citation>
    <scope>IDENTIFICATION</scope>
</reference>
<keyword evidence="6 9" id="KW-0072">Autophagy</keyword>
<evidence type="ECO:0000256" key="3">
    <source>
        <dbReference type="ARBA" id="ARBA00022448"/>
    </source>
</evidence>
<dbReference type="GO" id="GO:0034497">
    <property type="term" value="P:protein localization to phagophore assembly site"/>
    <property type="evidence" value="ECO:0007669"/>
    <property type="project" value="TreeGrafter"/>
</dbReference>
<sequence length="283" mass="29781">MWGPILLGVVTGAPSFPKGSGVLSHWGGLQGSHLSPRGLPPPGHQLTAGHGAGPWSGPPLRAVGCSLPWGRGHLMLGAAEPPLAPHGAGPGAGGGPAGGTGPTAWPCPGPCPRLRCGASSGHPNSGHAGGALWPPRHFLCPAPGQTAQPGSAARPEAAMAAQAEYHRLEDYEEDSPPGEEELLVHVTEGLQDSWHHIKNLDNFFTKIYHFHQKNGFACMMLSDLFELVQFLFVVTFSTFLLCCVEYDVLFANRPLNHSQAPAPERSKVTLPDAILPAPQCAQR</sequence>
<evidence type="ECO:0000256" key="7">
    <source>
        <dbReference type="ARBA" id="ARBA00023055"/>
    </source>
</evidence>
<evidence type="ECO:0000313" key="11">
    <source>
        <dbReference type="Proteomes" id="UP000694521"/>
    </source>
</evidence>
<comment type="caution">
    <text evidence="9">Lacks conserved residue(s) required for the propagation of feature annotation.</text>
</comment>
<dbReference type="AlphaFoldDB" id="A0A8B9DY61"/>
<dbReference type="GO" id="GO:0034045">
    <property type="term" value="C:phagophore assembly site membrane"/>
    <property type="evidence" value="ECO:0007669"/>
    <property type="project" value="UniProtKB-SubCell"/>
</dbReference>
<evidence type="ECO:0000256" key="1">
    <source>
        <dbReference type="ARBA" id="ARBA00004511"/>
    </source>
</evidence>
<dbReference type="Pfam" id="PF04109">
    <property type="entry name" value="ATG9"/>
    <property type="match status" value="1"/>
</dbReference>
<dbReference type="GO" id="GO:0061709">
    <property type="term" value="P:reticulophagy"/>
    <property type="evidence" value="ECO:0007669"/>
    <property type="project" value="TreeGrafter"/>
</dbReference>
<keyword evidence="4 9" id="KW-0812">Transmembrane</keyword>
<dbReference type="PANTHER" id="PTHR13038">
    <property type="entry name" value="APG9 AUTOPHAGY 9"/>
    <property type="match status" value="1"/>
</dbReference>
<dbReference type="Proteomes" id="UP000694521">
    <property type="component" value="Unplaced"/>
</dbReference>
<dbReference type="GO" id="GO:0000422">
    <property type="term" value="P:autophagy of mitochondrion"/>
    <property type="evidence" value="ECO:0007669"/>
    <property type="project" value="TreeGrafter"/>
</dbReference>
<accession>A0A8B9DY61</accession>
<comment type="similarity">
    <text evidence="2 9">Belongs to the ATG9 family.</text>
</comment>
<organism evidence="10 11">
    <name type="scientific">Anser cygnoides</name>
    <name type="common">Swan goose</name>
    <dbReference type="NCBI Taxonomy" id="8845"/>
    <lineage>
        <taxon>Eukaryota</taxon>
        <taxon>Metazoa</taxon>
        <taxon>Chordata</taxon>
        <taxon>Craniata</taxon>
        <taxon>Vertebrata</taxon>
        <taxon>Euteleostomi</taxon>
        <taxon>Archelosauria</taxon>
        <taxon>Archosauria</taxon>
        <taxon>Dinosauria</taxon>
        <taxon>Saurischia</taxon>
        <taxon>Theropoda</taxon>
        <taxon>Coelurosauria</taxon>
        <taxon>Aves</taxon>
        <taxon>Neognathae</taxon>
        <taxon>Galloanserae</taxon>
        <taxon>Anseriformes</taxon>
        <taxon>Anatidae</taxon>
        <taxon>Anserinae</taxon>
        <taxon>Anser</taxon>
    </lineage>
</organism>
<keyword evidence="3 9" id="KW-0813">Transport</keyword>
<evidence type="ECO:0000256" key="2">
    <source>
        <dbReference type="ARBA" id="ARBA00006185"/>
    </source>
</evidence>
<evidence type="ECO:0000256" key="4">
    <source>
        <dbReference type="ARBA" id="ARBA00022692"/>
    </source>
</evidence>
<dbReference type="PANTHER" id="PTHR13038:SF14">
    <property type="entry name" value="AUTOPHAGY-RELATED PROTEIN 9B"/>
    <property type="match status" value="1"/>
</dbReference>
<comment type="function">
    <text evidence="9">Phospholipid scramblase involved in autophagy. Cycles between the preautophagosomal structure/phagophore assembly site (PAS) and the cytoplasmic vesicle pool and supplies membrane for the growing autophagosome. Lipid scramblase activity plays a key role in preautophagosomal structure/phagophore assembly by distributing the phospholipids that arrive through ATG2 from the cytoplasmic to the luminal leaflet of the bilayer, thereby driving autophagosomal membrane expansion.</text>
</comment>
<keyword evidence="11" id="KW-1185">Reference proteome</keyword>